<keyword evidence="7" id="KW-0997">Cell inner membrane</keyword>
<dbReference type="RefSeq" id="WP_008291061.1">
    <property type="nucleotide sequence ID" value="NZ_JRQD01000001.1"/>
</dbReference>
<evidence type="ECO:0000256" key="4">
    <source>
        <dbReference type="ARBA" id="ARBA00022692"/>
    </source>
</evidence>
<dbReference type="Pfam" id="PF05552">
    <property type="entry name" value="MS_channel_1st_1"/>
    <property type="match status" value="1"/>
</dbReference>
<keyword evidence="7" id="KW-0406">Ion transport</keyword>
<name>A0A0A0BLP7_9GAMM</name>
<feature type="domain" description="Mechanosensitive ion channel MscS" evidence="8">
    <location>
        <begin position="97"/>
        <end position="163"/>
    </location>
</feature>
<dbReference type="Pfam" id="PF00924">
    <property type="entry name" value="MS_channel_2nd"/>
    <property type="match status" value="1"/>
</dbReference>
<evidence type="ECO:0000256" key="7">
    <source>
        <dbReference type="RuleBase" id="RU369025"/>
    </source>
</evidence>
<comment type="caution">
    <text evidence="7">Lacks conserved residue(s) required for the propagation of feature annotation.</text>
</comment>
<feature type="transmembrane region" description="Helical" evidence="7">
    <location>
        <begin position="76"/>
        <end position="95"/>
    </location>
</feature>
<evidence type="ECO:0000256" key="6">
    <source>
        <dbReference type="ARBA" id="ARBA00023136"/>
    </source>
</evidence>
<dbReference type="STRING" id="392484.LP43_0447"/>
<dbReference type="AlphaFoldDB" id="A0A0A0BLP7"/>
<evidence type="ECO:0000256" key="1">
    <source>
        <dbReference type="ARBA" id="ARBA00004651"/>
    </source>
</evidence>
<dbReference type="EMBL" id="JRQD01000001">
    <property type="protein sequence ID" value="KGM08024.1"/>
    <property type="molecule type" value="Genomic_DNA"/>
</dbReference>
<dbReference type="Gene3D" id="3.30.70.100">
    <property type="match status" value="1"/>
</dbReference>
<gene>
    <name evidence="11" type="ORF">LP43_0447</name>
</gene>
<evidence type="ECO:0000256" key="5">
    <source>
        <dbReference type="ARBA" id="ARBA00022989"/>
    </source>
</evidence>
<keyword evidence="4 7" id="KW-0812">Transmembrane</keyword>
<dbReference type="InterPro" id="IPR011066">
    <property type="entry name" value="MscS_channel_C_sf"/>
</dbReference>
<comment type="subcellular location">
    <subcellularLocation>
        <location evidence="7">Cell inner membrane</location>
        <topology evidence="7">Multi-pass membrane protein</topology>
    </subcellularLocation>
    <subcellularLocation>
        <location evidence="1">Cell membrane</location>
        <topology evidence="1">Multi-pass membrane protein</topology>
    </subcellularLocation>
</comment>
<dbReference type="InterPro" id="IPR049142">
    <property type="entry name" value="MS_channel_1st"/>
</dbReference>
<dbReference type="Pfam" id="PF21082">
    <property type="entry name" value="MS_channel_3rd"/>
    <property type="match status" value="1"/>
</dbReference>
<evidence type="ECO:0000313" key="12">
    <source>
        <dbReference type="Proteomes" id="UP000029999"/>
    </source>
</evidence>
<accession>A0A0A0BLP7</accession>
<comment type="subunit">
    <text evidence="7">Homoheptamer.</text>
</comment>
<feature type="transmembrane region" description="Helical" evidence="7">
    <location>
        <begin position="49"/>
        <end position="70"/>
    </location>
</feature>
<organism evidence="11 12">
    <name type="scientific">Methylophaga thiooxydans</name>
    <dbReference type="NCBI Taxonomy" id="392484"/>
    <lineage>
        <taxon>Bacteria</taxon>
        <taxon>Pseudomonadati</taxon>
        <taxon>Pseudomonadota</taxon>
        <taxon>Gammaproteobacteria</taxon>
        <taxon>Thiotrichales</taxon>
        <taxon>Piscirickettsiaceae</taxon>
        <taxon>Methylophaga</taxon>
    </lineage>
</organism>
<keyword evidence="3" id="KW-1003">Cell membrane</keyword>
<dbReference type="GO" id="GO:0008381">
    <property type="term" value="F:mechanosensitive monoatomic ion channel activity"/>
    <property type="evidence" value="ECO:0007669"/>
    <property type="project" value="InterPro"/>
</dbReference>
<dbReference type="PANTHER" id="PTHR30221:SF1">
    <property type="entry name" value="SMALL-CONDUCTANCE MECHANOSENSITIVE CHANNEL"/>
    <property type="match status" value="1"/>
</dbReference>
<keyword evidence="5 7" id="KW-1133">Transmembrane helix</keyword>
<proteinExistence type="inferred from homology"/>
<feature type="domain" description="Mechanosensitive ion channel transmembrane helices 2/3" evidence="10">
    <location>
        <begin position="58"/>
        <end position="96"/>
    </location>
</feature>
<comment type="function">
    <text evidence="7">Mechanosensitive channel that participates in the regulation of osmotic pressure changes within the cell, opening in response to stretch forces in the membrane lipid bilayer, without the need for other proteins. Contributes to normal resistance to hypoosmotic shock. Forms an ion channel of 1.0 nanosiemens conductance with a slight preference for anions.</text>
</comment>
<dbReference type="InterPro" id="IPR011014">
    <property type="entry name" value="MscS_channel_TM-2"/>
</dbReference>
<dbReference type="InterPro" id="IPR006685">
    <property type="entry name" value="MscS_channel_2nd"/>
</dbReference>
<dbReference type="SUPFAM" id="SSF50182">
    <property type="entry name" value="Sm-like ribonucleoproteins"/>
    <property type="match status" value="1"/>
</dbReference>
<dbReference type="InterPro" id="IPR010920">
    <property type="entry name" value="LSM_dom_sf"/>
</dbReference>
<dbReference type="Gene3D" id="2.30.30.60">
    <property type="match status" value="1"/>
</dbReference>
<sequence>MEATGSVVGFWLTNIFFAALIVFVGRVVVKWLVKLSRKLMVRADIDPILINFLSVIANAVLMLFVLIAALDQLGVDTTSMIAVLGAAGLAVGLALKDSLQNFAAGVMLIMFRPFKIGDFVEAGGSMGIIEHISIFNTIMKTGDNREVIVPNGLIYSDTITNYSARDTRRIDMTFGIGYDDDLLKAKNLITEIVTGHEKVMADPEPVIRVSELADSSVNFDVRPWVSAGDFWPVRSELIEQIKLKFDENGISIPYPQMDVHLNKLEANNADQN</sequence>
<evidence type="ECO:0000259" key="9">
    <source>
        <dbReference type="Pfam" id="PF21082"/>
    </source>
</evidence>
<dbReference type="Pfam" id="PF21088">
    <property type="entry name" value="MS_channel_1st"/>
    <property type="match status" value="1"/>
</dbReference>
<reference evidence="11 12" key="1">
    <citation type="submission" date="2014-09" db="EMBL/GenBank/DDBJ databases">
        <authorList>
            <person name="Grob C."/>
            <person name="Taubert M."/>
            <person name="Howat A.M."/>
            <person name="Burns O.J."/>
            <person name="Dixon J.L."/>
            <person name="Chen Y."/>
            <person name="Murrell J.C."/>
        </authorList>
    </citation>
    <scope>NUCLEOTIDE SEQUENCE [LARGE SCALE GENOMIC DNA]</scope>
    <source>
        <strain evidence="11">L4</strain>
    </source>
</reference>
<keyword evidence="7" id="KW-0813">Transport</keyword>
<dbReference type="Proteomes" id="UP000029999">
    <property type="component" value="Unassembled WGS sequence"/>
</dbReference>
<dbReference type="PANTHER" id="PTHR30221">
    <property type="entry name" value="SMALL-CONDUCTANCE MECHANOSENSITIVE CHANNEL"/>
    <property type="match status" value="1"/>
</dbReference>
<dbReference type="InterPro" id="IPR008910">
    <property type="entry name" value="MSC_TM_helix"/>
</dbReference>
<evidence type="ECO:0000313" key="11">
    <source>
        <dbReference type="EMBL" id="KGM08024.1"/>
    </source>
</evidence>
<dbReference type="InterPro" id="IPR023408">
    <property type="entry name" value="MscS_beta-dom_sf"/>
</dbReference>
<evidence type="ECO:0000259" key="10">
    <source>
        <dbReference type="Pfam" id="PF21088"/>
    </source>
</evidence>
<dbReference type="SUPFAM" id="SSF82861">
    <property type="entry name" value="Mechanosensitive channel protein MscS (YggB), transmembrane region"/>
    <property type="match status" value="1"/>
</dbReference>
<dbReference type="SUPFAM" id="SSF82689">
    <property type="entry name" value="Mechanosensitive channel protein MscS (YggB), C-terminal domain"/>
    <property type="match status" value="1"/>
</dbReference>
<comment type="caution">
    <text evidence="11">The sequence shown here is derived from an EMBL/GenBank/DDBJ whole genome shotgun (WGS) entry which is preliminary data.</text>
</comment>
<evidence type="ECO:0000259" key="8">
    <source>
        <dbReference type="Pfam" id="PF00924"/>
    </source>
</evidence>
<keyword evidence="7" id="KW-0407">Ion channel</keyword>
<dbReference type="Gene3D" id="1.10.287.1260">
    <property type="match status" value="1"/>
</dbReference>
<dbReference type="InterPro" id="IPR045275">
    <property type="entry name" value="MscS_archaea/bacteria_type"/>
</dbReference>
<dbReference type="InterPro" id="IPR049278">
    <property type="entry name" value="MS_channel_C"/>
</dbReference>
<evidence type="ECO:0000256" key="2">
    <source>
        <dbReference type="ARBA" id="ARBA00008017"/>
    </source>
</evidence>
<evidence type="ECO:0000256" key="3">
    <source>
        <dbReference type="ARBA" id="ARBA00022475"/>
    </source>
</evidence>
<comment type="similarity">
    <text evidence="2 7">Belongs to the MscS (TC 1.A.23) family.</text>
</comment>
<keyword evidence="6 7" id="KW-0472">Membrane</keyword>
<feature type="transmembrane region" description="Helical" evidence="7">
    <location>
        <begin position="6"/>
        <end position="29"/>
    </location>
</feature>
<feature type="domain" description="Mechanosensitive ion channel MscS C-terminal" evidence="9">
    <location>
        <begin position="170"/>
        <end position="252"/>
    </location>
</feature>
<dbReference type="GO" id="GO:0005886">
    <property type="term" value="C:plasma membrane"/>
    <property type="evidence" value="ECO:0007669"/>
    <property type="project" value="UniProtKB-SubCell"/>
</dbReference>
<protein>
    <recommendedName>
        <fullName evidence="7">Small-conductance mechanosensitive channel</fullName>
    </recommendedName>
</protein>